<dbReference type="Gene3D" id="3.40.50.300">
    <property type="entry name" value="P-loop containing nucleotide triphosphate hydrolases"/>
    <property type="match status" value="1"/>
</dbReference>
<dbReference type="SUPFAM" id="SSF52540">
    <property type="entry name" value="P-loop containing nucleoside triphosphate hydrolases"/>
    <property type="match status" value="1"/>
</dbReference>
<feature type="region of interest" description="Disordered" evidence="1">
    <location>
        <begin position="54"/>
        <end position="117"/>
    </location>
</feature>
<dbReference type="PROSITE" id="PS00675">
    <property type="entry name" value="SIGMA54_INTERACT_1"/>
    <property type="match status" value="1"/>
</dbReference>
<dbReference type="InterPro" id="IPR025662">
    <property type="entry name" value="Sigma_54_int_dom_ATP-bd_1"/>
</dbReference>
<feature type="compositionally biased region" description="Basic and acidic residues" evidence="1">
    <location>
        <begin position="79"/>
        <end position="96"/>
    </location>
</feature>
<protein>
    <recommendedName>
        <fullName evidence="2">Orc1-like AAA ATPase domain-containing protein</fullName>
    </recommendedName>
</protein>
<accession>A0AAD2FNV0</accession>
<dbReference type="PANTHER" id="PTHR43642:SF1">
    <property type="entry name" value="HYBRID SIGNAL TRANSDUCTION HISTIDINE KINASE G"/>
    <property type="match status" value="1"/>
</dbReference>
<sequence>MQIPMMKEYTPPPKPPPPVQVDQEISIPSDHHAGAPSVFGDEDALLSVTSEAYEVSTKHTDRSGSNRTRYSQGSYYTMDSKELKASELRPKSKEDPAMILGDPNKDSHSGSRYGQDKPLNIASNRLVARDKEIATLKACFQRLMSNDDDDEEEAKQQIKNKELVLISGQSGVGKTSVVQTLEDDDIAKSGICITGKFTMTSSNRPYLGISDALNKAFQTVIGQSKNESVSKAIQDELNQEVPLLRALVPCLREILGNTESKAPADLDYEELENGLERLKYAFRFLIRVLCQEFTPFLLVLDDLQWADIQSLQVLDSLISDINNENKLMIVGTYRSDEVDENSLLYNKIMALHEKEEDFQFRITTIKLNPFSVDDIDRLIQTAISSTEESSQIKDLSELCLKRTHGNPFFVIEFLKMLHTERLLVYDSSKEQWDWTLSTIEDSTMSTANVVVLLHERMAKMPKQVQIILQYAAYLGSSFREATLELIWSTYGTMRALGNKEPLSNLLAIIIRESFFEKIRGGYRWVHDKVQEAALYFTGDVRPTVQLDIGTTLYYCLKAEQLEDDIFNVVDLINNGNAKKRPEFANVNLRAAEKARGISAFQAAAKYASHGMELLTDTRWSDNRSLTLKLYTMAVEMEMILGHTDVAEKYREEILKNGNYTVTETLPLKLSKAQSLAVVALHFDEAVGYCLSVLKELDCRLIVARALVPVQMPIKLLSTMSKVKKLDVDFFKGMGTMSDPKLRAIASITNYVKYAAFVGGDLFLSLICICKLTEMTLKHGLNEFSGITVASLGMTALLVQQDCELADKIMQMALSIQEQLGKTRATEVLYTSYAFGWPWLKPLRDSLDPMRRAYTVGVQTGEMVHAMWGLMANVIMIPYALGTPIETIVAECAGVVAQADEAKQMGQALDAKVFWQMLLNLNLSTKDGGAKLEGKMYSKANDNNDFTIHLSTVHLCEGELLIFHGEYEAAAERAISKGDLFAKQSPLMFFNMSETFNRGVALYVMAQKTNKRVYKKEAKSIRKQVDKWAKSGNPNVGHFSLLLQAEQEALEKKHDAADESYRKAITAATKGNYLQYMALFHERYSDFLLNVQSSKEDSAHHLNEAARYFEEWGATTRAQSLRDSLK</sequence>
<evidence type="ECO:0000256" key="1">
    <source>
        <dbReference type="SAM" id="MobiDB-lite"/>
    </source>
</evidence>
<evidence type="ECO:0000313" key="3">
    <source>
        <dbReference type="EMBL" id="CAJ1947731.1"/>
    </source>
</evidence>
<dbReference type="Proteomes" id="UP001295423">
    <property type="component" value="Unassembled WGS sequence"/>
</dbReference>
<keyword evidence="4" id="KW-1185">Reference proteome</keyword>
<evidence type="ECO:0000313" key="4">
    <source>
        <dbReference type="Proteomes" id="UP001295423"/>
    </source>
</evidence>
<name>A0AAD2FNV0_9STRA</name>
<dbReference type="InterPro" id="IPR053159">
    <property type="entry name" value="Hybrid_Histidine_Kinase"/>
</dbReference>
<dbReference type="Pfam" id="PF13191">
    <property type="entry name" value="AAA_16"/>
    <property type="match status" value="1"/>
</dbReference>
<feature type="compositionally biased region" description="Polar residues" evidence="1">
    <location>
        <begin position="65"/>
        <end position="77"/>
    </location>
</feature>
<organism evidence="3 4">
    <name type="scientific">Cylindrotheca closterium</name>
    <dbReference type="NCBI Taxonomy" id="2856"/>
    <lineage>
        <taxon>Eukaryota</taxon>
        <taxon>Sar</taxon>
        <taxon>Stramenopiles</taxon>
        <taxon>Ochrophyta</taxon>
        <taxon>Bacillariophyta</taxon>
        <taxon>Bacillariophyceae</taxon>
        <taxon>Bacillariophycidae</taxon>
        <taxon>Bacillariales</taxon>
        <taxon>Bacillariaceae</taxon>
        <taxon>Cylindrotheca</taxon>
    </lineage>
</organism>
<gene>
    <name evidence="3" type="ORF">CYCCA115_LOCUS11280</name>
</gene>
<reference evidence="3" key="1">
    <citation type="submission" date="2023-08" db="EMBL/GenBank/DDBJ databases">
        <authorList>
            <person name="Audoor S."/>
            <person name="Bilcke G."/>
        </authorList>
    </citation>
    <scope>NUCLEOTIDE SEQUENCE</scope>
</reference>
<dbReference type="AlphaFoldDB" id="A0AAD2FNV0"/>
<dbReference type="EMBL" id="CAKOGP040001736">
    <property type="protein sequence ID" value="CAJ1947731.1"/>
    <property type="molecule type" value="Genomic_DNA"/>
</dbReference>
<feature type="domain" description="Orc1-like AAA ATPase" evidence="2">
    <location>
        <begin position="125"/>
        <end position="329"/>
    </location>
</feature>
<feature type="compositionally biased region" description="Pro residues" evidence="1">
    <location>
        <begin position="10"/>
        <end position="19"/>
    </location>
</feature>
<dbReference type="InterPro" id="IPR041664">
    <property type="entry name" value="AAA_16"/>
</dbReference>
<evidence type="ECO:0000259" key="2">
    <source>
        <dbReference type="Pfam" id="PF13191"/>
    </source>
</evidence>
<proteinExistence type="predicted"/>
<comment type="caution">
    <text evidence="3">The sequence shown here is derived from an EMBL/GenBank/DDBJ whole genome shotgun (WGS) entry which is preliminary data.</text>
</comment>
<dbReference type="InterPro" id="IPR027417">
    <property type="entry name" value="P-loop_NTPase"/>
</dbReference>
<dbReference type="PANTHER" id="PTHR43642">
    <property type="entry name" value="HYBRID SIGNAL TRANSDUCTION HISTIDINE KINASE G"/>
    <property type="match status" value="1"/>
</dbReference>
<feature type="region of interest" description="Disordered" evidence="1">
    <location>
        <begin position="1"/>
        <end position="42"/>
    </location>
</feature>